<evidence type="ECO:0000256" key="2">
    <source>
        <dbReference type="ARBA" id="ARBA00023125"/>
    </source>
</evidence>
<dbReference type="AlphaFoldDB" id="A0A8B6DX73"/>
<comment type="similarity">
    <text evidence="1">Belongs to the helicase family. RecQ subfamily.</text>
</comment>
<name>A0A8B6DX73_MYTGA</name>
<dbReference type="GO" id="GO:0005737">
    <property type="term" value="C:cytoplasm"/>
    <property type="evidence" value="ECO:0007669"/>
    <property type="project" value="TreeGrafter"/>
</dbReference>
<comment type="caution">
    <text evidence="7">The sequence shown here is derived from an EMBL/GenBank/DDBJ whole genome shotgun (WGS) entry which is preliminary data.</text>
</comment>
<dbReference type="EMBL" id="UYJE01004264">
    <property type="protein sequence ID" value="VDI26643.1"/>
    <property type="molecule type" value="Genomic_DNA"/>
</dbReference>
<dbReference type="GO" id="GO:0005524">
    <property type="term" value="F:ATP binding"/>
    <property type="evidence" value="ECO:0007669"/>
    <property type="project" value="InterPro"/>
</dbReference>
<evidence type="ECO:0000256" key="5">
    <source>
        <dbReference type="ARBA" id="ARBA00034808"/>
    </source>
</evidence>
<dbReference type="GO" id="GO:0000724">
    <property type="term" value="P:double-strand break repair via homologous recombination"/>
    <property type="evidence" value="ECO:0007669"/>
    <property type="project" value="TreeGrafter"/>
</dbReference>
<keyword evidence="3" id="KW-0413">Isomerase</keyword>
<dbReference type="Proteomes" id="UP000596742">
    <property type="component" value="Unassembled WGS sequence"/>
</dbReference>
<feature type="domain" description="DEAD/DEAH-box helicase" evidence="6">
    <location>
        <begin position="12"/>
        <end position="84"/>
    </location>
</feature>
<proteinExistence type="inferred from homology"/>
<dbReference type="SUPFAM" id="SSF52540">
    <property type="entry name" value="P-loop containing nucleoside triphosphate hydrolases"/>
    <property type="match status" value="1"/>
</dbReference>
<dbReference type="InterPro" id="IPR027417">
    <property type="entry name" value="P-loop_NTPase"/>
</dbReference>
<evidence type="ECO:0000256" key="3">
    <source>
        <dbReference type="ARBA" id="ARBA00023235"/>
    </source>
</evidence>
<gene>
    <name evidence="7" type="ORF">MGAL_10B030182</name>
</gene>
<evidence type="ECO:0000313" key="7">
    <source>
        <dbReference type="EMBL" id="VDI26643.1"/>
    </source>
</evidence>
<dbReference type="GO" id="GO:0009378">
    <property type="term" value="F:four-way junction helicase activity"/>
    <property type="evidence" value="ECO:0007669"/>
    <property type="project" value="TreeGrafter"/>
</dbReference>
<dbReference type="InterPro" id="IPR011545">
    <property type="entry name" value="DEAD/DEAH_box_helicase_dom"/>
</dbReference>
<keyword evidence="8" id="KW-1185">Reference proteome</keyword>
<comment type="catalytic activity">
    <reaction evidence="4">
        <text>Couples ATP hydrolysis with the unwinding of duplex DNA by translocating in the 3'-5' direction.</text>
        <dbReference type="EC" id="5.6.2.4"/>
    </reaction>
</comment>
<accession>A0A8B6DX73</accession>
<evidence type="ECO:0000256" key="4">
    <source>
        <dbReference type="ARBA" id="ARBA00034617"/>
    </source>
</evidence>
<dbReference type="Pfam" id="PF00270">
    <property type="entry name" value="DEAD"/>
    <property type="match status" value="1"/>
</dbReference>
<reference evidence="7" key="1">
    <citation type="submission" date="2018-11" db="EMBL/GenBank/DDBJ databases">
        <authorList>
            <person name="Alioto T."/>
            <person name="Alioto T."/>
        </authorList>
    </citation>
    <scope>NUCLEOTIDE SEQUENCE</scope>
</reference>
<organism evidence="7 8">
    <name type="scientific">Mytilus galloprovincialis</name>
    <name type="common">Mediterranean mussel</name>
    <dbReference type="NCBI Taxonomy" id="29158"/>
    <lineage>
        <taxon>Eukaryota</taxon>
        <taxon>Metazoa</taxon>
        <taxon>Spiralia</taxon>
        <taxon>Lophotrochozoa</taxon>
        <taxon>Mollusca</taxon>
        <taxon>Bivalvia</taxon>
        <taxon>Autobranchia</taxon>
        <taxon>Pteriomorphia</taxon>
        <taxon>Mytilida</taxon>
        <taxon>Mytiloidea</taxon>
        <taxon>Mytilidae</taxon>
        <taxon>Mytilinae</taxon>
        <taxon>Mytilus</taxon>
    </lineage>
</organism>
<evidence type="ECO:0000259" key="6">
    <source>
        <dbReference type="Pfam" id="PF00270"/>
    </source>
</evidence>
<dbReference type="OrthoDB" id="6097007at2759"/>
<keyword evidence="2" id="KW-0238">DNA-binding</keyword>
<sequence>MELRGLSVKLKPKQEEAVKHILQGRDVICNLPVGYGKSMIFHVLPGTDYDIELLKQEKSAFKVLAVCPLTALVEDQLERLKAKQVKALFFKQDGTSIKNYEEHEGEKNSGKASLKLAVSGLSFHQHQWYAYLPP</sequence>
<protein>
    <recommendedName>
        <fullName evidence="5">DNA 3'-5' helicase</fullName>
        <ecNumber evidence="5">5.6.2.4</ecNumber>
    </recommendedName>
</protein>
<dbReference type="Gene3D" id="3.40.50.300">
    <property type="entry name" value="P-loop containing nucleotide triphosphate hydrolases"/>
    <property type="match status" value="1"/>
</dbReference>
<dbReference type="PANTHER" id="PTHR13710">
    <property type="entry name" value="DNA HELICASE RECQ FAMILY MEMBER"/>
    <property type="match status" value="1"/>
</dbReference>
<dbReference type="GO" id="GO:0043138">
    <property type="term" value="F:3'-5' DNA helicase activity"/>
    <property type="evidence" value="ECO:0007669"/>
    <property type="project" value="UniProtKB-EC"/>
</dbReference>
<dbReference type="GO" id="GO:0003677">
    <property type="term" value="F:DNA binding"/>
    <property type="evidence" value="ECO:0007669"/>
    <property type="project" value="UniProtKB-KW"/>
</dbReference>
<evidence type="ECO:0000313" key="8">
    <source>
        <dbReference type="Proteomes" id="UP000596742"/>
    </source>
</evidence>
<evidence type="ECO:0000256" key="1">
    <source>
        <dbReference type="ARBA" id="ARBA00005446"/>
    </source>
</evidence>
<dbReference type="GO" id="GO:0005694">
    <property type="term" value="C:chromosome"/>
    <property type="evidence" value="ECO:0007669"/>
    <property type="project" value="TreeGrafter"/>
</dbReference>
<dbReference type="EC" id="5.6.2.4" evidence="5"/>
<dbReference type="PANTHER" id="PTHR13710:SF105">
    <property type="entry name" value="ATP-DEPENDENT DNA HELICASE Q1"/>
    <property type="match status" value="1"/>
</dbReference>